<dbReference type="AlphaFoldDB" id="A0A9W9YSF5"/>
<evidence type="ECO:0000259" key="2">
    <source>
        <dbReference type="Pfam" id="PF10254"/>
    </source>
</evidence>
<dbReference type="PANTHER" id="PTHR13280:SF17">
    <property type="entry name" value="KRUEPPEL TARGET AT 95D, ISOFORM A"/>
    <property type="match status" value="1"/>
</dbReference>
<sequence length="280" mass="30298">MICTRSSSDVHAVFLAIVNKYQKFCNTHSASPPQLGVAIAGTESYISAVLQPYVEHFSSKPSDWQTFLRFLLIPLDSQPLAKYIAAMDATYNSLFMDNVWKEAFEHSDTTVDFEEVSKRVNAFMSAATITHNLPIAEALVNTKPKGAEEGSLQVFLPFVCDVRIGSTDQSQDDEPVATSGTPTSAGAKSTGTTLRAEIQAPAPGTPQTPPSSSSPLSSLHESSGGSLWSEQMDLQVDYWLVAGNKKDINKSSLKNNFQDSSGYQTPNVRGTVCAFSDGRD</sequence>
<comment type="caution">
    <text evidence="3">The sequence shown here is derived from an EMBL/GenBank/DDBJ whole genome shotgun (WGS) entry which is preliminary data.</text>
</comment>
<accession>A0A9W9YSF5</accession>
<reference evidence="3" key="1">
    <citation type="submission" date="2023-01" db="EMBL/GenBank/DDBJ databases">
        <title>Genome assembly of the deep-sea coral Lophelia pertusa.</title>
        <authorList>
            <person name="Herrera S."/>
            <person name="Cordes E."/>
        </authorList>
    </citation>
    <scope>NUCLEOTIDE SEQUENCE</scope>
    <source>
        <strain evidence="3">USNM1676648</strain>
        <tissue evidence="3">Polyp</tissue>
    </source>
</reference>
<protein>
    <submittedName>
        <fullName evidence="3">Phosphofurin acidic cluster sorting protein 1</fullName>
    </submittedName>
</protein>
<gene>
    <name evidence="3" type="primary">PACS1_2</name>
    <name evidence="3" type="ORF">OS493_005544</name>
</gene>
<feature type="compositionally biased region" description="Low complexity" evidence="1">
    <location>
        <begin position="210"/>
        <end position="225"/>
    </location>
</feature>
<proteinExistence type="predicted"/>
<dbReference type="PANTHER" id="PTHR13280">
    <property type="entry name" value="PHOSPHOFURIN ACIDIC CLUSTER SORTING PROTEIN"/>
    <property type="match status" value="1"/>
</dbReference>
<dbReference type="Pfam" id="PF10254">
    <property type="entry name" value="Pacs-1"/>
    <property type="match status" value="1"/>
</dbReference>
<evidence type="ECO:0000313" key="4">
    <source>
        <dbReference type="Proteomes" id="UP001163046"/>
    </source>
</evidence>
<dbReference type="Proteomes" id="UP001163046">
    <property type="component" value="Unassembled WGS sequence"/>
</dbReference>
<dbReference type="EMBL" id="MU827303">
    <property type="protein sequence ID" value="KAJ7365437.1"/>
    <property type="molecule type" value="Genomic_DNA"/>
</dbReference>
<name>A0A9W9YSF5_9CNID</name>
<feature type="compositionally biased region" description="Polar residues" evidence="1">
    <location>
        <begin position="178"/>
        <end position="193"/>
    </location>
</feature>
<dbReference type="GO" id="GO:0072659">
    <property type="term" value="P:protein localization to plasma membrane"/>
    <property type="evidence" value="ECO:0007669"/>
    <property type="project" value="TreeGrafter"/>
</dbReference>
<keyword evidence="4" id="KW-1185">Reference proteome</keyword>
<dbReference type="OrthoDB" id="28829at2759"/>
<dbReference type="InterPro" id="IPR019381">
    <property type="entry name" value="PACS1/2_C"/>
</dbReference>
<evidence type="ECO:0000256" key="1">
    <source>
        <dbReference type="SAM" id="MobiDB-lite"/>
    </source>
</evidence>
<evidence type="ECO:0000313" key="3">
    <source>
        <dbReference type="EMBL" id="KAJ7365437.1"/>
    </source>
</evidence>
<organism evidence="3 4">
    <name type="scientific">Desmophyllum pertusum</name>
    <dbReference type="NCBI Taxonomy" id="174260"/>
    <lineage>
        <taxon>Eukaryota</taxon>
        <taxon>Metazoa</taxon>
        <taxon>Cnidaria</taxon>
        <taxon>Anthozoa</taxon>
        <taxon>Hexacorallia</taxon>
        <taxon>Scleractinia</taxon>
        <taxon>Caryophylliina</taxon>
        <taxon>Caryophylliidae</taxon>
        <taxon>Desmophyllum</taxon>
    </lineage>
</organism>
<feature type="region of interest" description="Disordered" evidence="1">
    <location>
        <begin position="166"/>
        <end position="225"/>
    </location>
</feature>
<feature type="domain" description="Phosphofurin acidic cluster sorting protein 1/2 C-terminal" evidence="2">
    <location>
        <begin position="2"/>
        <end position="254"/>
    </location>
</feature>